<dbReference type="OrthoDB" id="10638852at2759"/>
<name>A0A0N0BEM4_9HYME</name>
<evidence type="ECO:0000256" key="1">
    <source>
        <dbReference type="SAM" id="MobiDB-lite"/>
    </source>
</evidence>
<dbReference type="Proteomes" id="UP000053105">
    <property type="component" value="Unassembled WGS sequence"/>
</dbReference>
<reference evidence="2 3" key="1">
    <citation type="submission" date="2015-07" db="EMBL/GenBank/DDBJ databases">
        <title>The genome of Melipona quadrifasciata.</title>
        <authorList>
            <person name="Pan H."/>
            <person name="Kapheim K."/>
        </authorList>
    </citation>
    <scope>NUCLEOTIDE SEQUENCE [LARGE SCALE GENOMIC DNA]</scope>
    <source>
        <strain evidence="2">0111107301</strain>
        <tissue evidence="2">Whole body</tissue>
    </source>
</reference>
<protein>
    <submittedName>
        <fullName evidence="2">Uncharacterized protein</fullName>
    </submittedName>
</protein>
<sequence length="473" mass="50780">MTAGPRRGGDARGGTRERGGEGCWGGSSEIEFTPSGVRQFVSDHGARKMLPVVYETGGPPSSRRRRRATIFLGAVSAALGNTNRNVASSSSSIIRPTSTATVMTTALGLLMILLPAAYPDKISIARGKTENVAKNGRGRYEGGAERDTEIDIRHVRVFHGETLGDRKSERADEKKYAVGSDKDGYIKIERYEVRVGYKQKRSMPDFVELGYPSPYSTSTATTATPYSHLPASSLPRDPGRSRIVSEAHVIRNLAFSSPSATLAFDFPAKVTDSGDIIGPSTPVAFGDVINHSTGIVEIDVARNVDYLDKLTDNNGPATLVIIVPVPVISAVIVLTSRALEFHITRPRIPQIRVSNTRLAQAASGCAPSVDVLPIFDVKQQSVRNPARGWVPTSLVGLVITSVWGKESLPSAPLMSLGTKSVSGGNRAKINISNQTESTLNPSVTLNAAEIQRKRFGASFIAVFSQVHLFLQRG</sequence>
<evidence type="ECO:0000313" key="3">
    <source>
        <dbReference type="Proteomes" id="UP000053105"/>
    </source>
</evidence>
<dbReference type="EMBL" id="KQ435828">
    <property type="protein sequence ID" value="KOX71841.1"/>
    <property type="molecule type" value="Genomic_DNA"/>
</dbReference>
<feature type="region of interest" description="Disordered" evidence="1">
    <location>
        <begin position="1"/>
        <end position="27"/>
    </location>
</feature>
<evidence type="ECO:0000313" key="2">
    <source>
        <dbReference type="EMBL" id="KOX71841.1"/>
    </source>
</evidence>
<gene>
    <name evidence="2" type="ORF">WN51_02986</name>
</gene>
<dbReference type="AlphaFoldDB" id="A0A0N0BEM4"/>
<keyword evidence="3" id="KW-1185">Reference proteome</keyword>
<feature type="compositionally biased region" description="Basic and acidic residues" evidence="1">
    <location>
        <begin position="7"/>
        <end position="20"/>
    </location>
</feature>
<accession>A0A0N0BEM4</accession>
<organism evidence="2 3">
    <name type="scientific">Melipona quadrifasciata</name>
    <dbReference type="NCBI Taxonomy" id="166423"/>
    <lineage>
        <taxon>Eukaryota</taxon>
        <taxon>Metazoa</taxon>
        <taxon>Ecdysozoa</taxon>
        <taxon>Arthropoda</taxon>
        <taxon>Hexapoda</taxon>
        <taxon>Insecta</taxon>
        <taxon>Pterygota</taxon>
        <taxon>Neoptera</taxon>
        <taxon>Endopterygota</taxon>
        <taxon>Hymenoptera</taxon>
        <taxon>Apocrita</taxon>
        <taxon>Aculeata</taxon>
        <taxon>Apoidea</taxon>
        <taxon>Anthophila</taxon>
        <taxon>Apidae</taxon>
        <taxon>Melipona</taxon>
    </lineage>
</organism>
<proteinExistence type="predicted"/>